<feature type="transmembrane region" description="Helical" evidence="2">
    <location>
        <begin position="230"/>
        <end position="251"/>
    </location>
</feature>
<feature type="compositionally biased region" description="Low complexity" evidence="1">
    <location>
        <begin position="56"/>
        <end position="87"/>
    </location>
</feature>
<dbReference type="Proteomes" id="UP000051330">
    <property type="component" value="Unassembled WGS sequence"/>
</dbReference>
<reference evidence="3 4" key="1">
    <citation type="journal article" date="2015" name="Genome Announc.">
        <title>Expanding the biotechnology potential of lactobacilli through comparative genomics of 213 strains and associated genera.</title>
        <authorList>
            <person name="Sun Z."/>
            <person name="Harris H.M."/>
            <person name="McCann A."/>
            <person name="Guo C."/>
            <person name="Argimon S."/>
            <person name="Zhang W."/>
            <person name="Yang X."/>
            <person name="Jeffery I.B."/>
            <person name="Cooney J.C."/>
            <person name="Kagawa T.F."/>
            <person name="Liu W."/>
            <person name="Song Y."/>
            <person name="Salvetti E."/>
            <person name="Wrobel A."/>
            <person name="Rasinkangas P."/>
            <person name="Parkhill J."/>
            <person name="Rea M.C."/>
            <person name="O'Sullivan O."/>
            <person name="Ritari J."/>
            <person name="Douillard F.P."/>
            <person name="Paul Ross R."/>
            <person name="Yang R."/>
            <person name="Briner A.E."/>
            <person name="Felis G.E."/>
            <person name="de Vos W.M."/>
            <person name="Barrangou R."/>
            <person name="Klaenhammer T.R."/>
            <person name="Caufield P.W."/>
            <person name="Cui Y."/>
            <person name="Zhang H."/>
            <person name="O'Toole P.W."/>
        </authorList>
    </citation>
    <scope>NUCLEOTIDE SEQUENCE [LARGE SCALE GENOMIC DNA]</scope>
    <source>
        <strain evidence="3 4">DSM 12744</strain>
    </source>
</reference>
<evidence type="ECO:0000313" key="4">
    <source>
        <dbReference type="Proteomes" id="UP000051330"/>
    </source>
</evidence>
<sequence>MKCGFNLTDVAAIDPNAAAAPASAASTAAPSETSVGATGNSAAPSSATSQPVQPTPSAAANQPVQPAAQQAYQQPQPTQTAPAQPNPTLDMAKQYSSNYFSTLLLSWQHPSDAERITGSERKYFGYVTLALVVLLSTLNIWAAIQKTGDLVNSLLAQYSSDITPVFRYLFGGDLNAQTISNYIATKTSGIYLQFFVYALIMIAIFAVVGFVTRRFLIGDAIGFTDYTNRFAFRASATIPTLLLTLIIIWFGGGSFSLLLITLLLTIYQVQLNVALFVTSNEARQNGKMDRVFSLVIMQVVANAAASYLMLSWFSGVISRFTTDLR</sequence>
<feature type="transmembrane region" description="Helical" evidence="2">
    <location>
        <begin position="123"/>
        <end position="144"/>
    </location>
</feature>
<dbReference type="STRING" id="1423792.FD09_GL000629"/>
<keyword evidence="2" id="KW-1133">Transmembrane helix</keyword>
<gene>
    <name evidence="3" type="ORF">FD09_GL000629</name>
</gene>
<proteinExistence type="predicted"/>
<comment type="caution">
    <text evidence="3">The sequence shown here is derived from an EMBL/GenBank/DDBJ whole genome shotgun (WGS) entry which is preliminary data.</text>
</comment>
<evidence type="ECO:0000313" key="3">
    <source>
        <dbReference type="EMBL" id="KRL11705.1"/>
    </source>
</evidence>
<name>A0A0R1MVX9_9LACO</name>
<feature type="transmembrane region" description="Helical" evidence="2">
    <location>
        <begin position="291"/>
        <end position="313"/>
    </location>
</feature>
<keyword evidence="2" id="KW-0812">Transmembrane</keyword>
<organism evidence="3 4">
    <name type="scientific">Schleiferilactobacillus perolens DSM 12744</name>
    <dbReference type="NCBI Taxonomy" id="1423792"/>
    <lineage>
        <taxon>Bacteria</taxon>
        <taxon>Bacillati</taxon>
        <taxon>Bacillota</taxon>
        <taxon>Bacilli</taxon>
        <taxon>Lactobacillales</taxon>
        <taxon>Lactobacillaceae</taxon>
        <taxon>Schleiferilactobacillus</taxon>
    </lineage>
</organism>
<evidence type="ECO:0000256" key="1">
    <source>
        <dbReference type="SAM" id="MobiDB-lite"/>
    </source>
</evidence>
<dbReference type="EMBL" id="AZEC01000011">
    <property type="protein sequence ID" value="KRL11705.1"/>
    <property type="molecule type" value="Genomic_DNA"/>
</dbReference>
<feature type="region of interest" description="Disordered" evidence="1">
    <location>
        <begin position="18"/>
        <end position="88"/>
    </location>
</feature>
<keyword evidence="2" id="KW-0472">Membrane</keyword>
<accession>A0A0R1MVX9</accession>
<feature type="compositionally biased region" description="Polar residues" evidence="1">
    <location>
        <begin position="32"/>
        <end position="52"/>
    </location>
</feature>
<feature type="transmembrane region" description="Helical" evidence="2">
    <location>
        <begin position="190"/>
        <end position="210"/>
    </location>
</feature>
<evidence type="ECO:0000256" key="2">
    <source>
        <dbReference type="SAM" id="Phobius"/>
    </source>
</evidence>
<dbReference type="AlphaFoldDB" id="A0A0R1MVX9"/>
<keyword evidence="4" id="KW-1185">Reference proteome</keyword>
<dbReference type="PATRIC" id="fig|1423792.3.peg.641"/>
<feature type="transmembrane region" description="Helical" evidence="2">
    <location>
        <begin position="257"/>
        <end position="279"/>
    </location>
</feature>
<feature type="compositionally biased region" description="Low complexity" evidence="1">
    <location>
        <begin position="18"/>
        <end position="31"/>
    </location>
</feature>
<protein>
    <submittedName>
        <fullName evidence="3">Uncharacterized protein</fullName>
    </submittedName>
</protein>